<organism evidence="1 2">
    <name type="scientific">Rhodococcus pyridinivorans</name>
    <dbReference type="NCBI Taxonomy" id="103816"/>
    <lineage>
        <taxon>Bacteria</taxon>
        <taxon>Bacillati</taxon>
        <taxon>Actinomycetota</taxon>
        <taxon>Actinomycetes</taxon>
        <taxon>Mycobacteriales</taxon>
        <taxon>Nocardiaceae</taxon>
        <taxon>Rhodococcus</taxon>
    </lineage>
</organism>
<keyword evidence="2" id="KW-1185">Reference proteome</keyword>
<dbReference type="EMBL" id="CP063450">
    <property type="protein sequence ID" value="QOV97642.1"/>
    <property type="molecule type" value="Genomic_DNA"/>
</dbReference>
<proteinExistence type="predicted"/>
<accession>A0A7M2XJX3</accession>
<dbReference type="AlphaFoldDB" id="A0A7M2XJX3"/>
<evidence type="ECO:0000313" key="1">
    <source>
        <dbReference type="EMBL" id="QOV97642.1"/>
    </source>
</evidence>
<name>A0A7M2XJX3_9NOCA</name>
<protein>
    <submittedName>
        <fullName evidence="1">Uncharacterized protein</fullName>
    </submittedName>
</protein>
<sequence length="116" mass="13163">MMNLDSDELREVADFLGALGFDDAADALRTAARNTKSRSGEDERVDRYAQLFLDGAAEWWREDQADFTPAPMTPAVKFGIRAVLAEADKERPIMPRQWYDLRDLPTDVERVADRDG</sequence>
<dbReference type="Proteomes" id="UP000593818">
    <property type="component" value="Chromosome"/>
</dbReference>
<dbReference type="RefSeq" id="WP_193902422.1">
    <property type="nucleotide sequence ID" value="NZ_CP063450.1"/>
</dbReference>
<gene>
    <name evidence="1" type="ORF">INP59_17115</name>
</gene>
<evidence type="ECO:0000313" key="2">
    <source>
        <dbReference type="Proteomes" id="UP000593818"/>
    </source>
</evidence>
<reference evidence="1 2" key="1">
    <citation type="submission" date="2020-10" db="EMBL/GenBank/DDBJ databases">
        <title>Whole genome sequence of oil-degrading bacteria Rhodococcus pyridinivorans strain 5Ap.</title>
        <authorList>
            <person name="Akhremchuk A.E."/>
            <person name="Valentovich L.N."/>
            <person name="Charniauskaya M.I."/>
            <person name="Bukliarevich H.A."/>
            <person name="Titok M.A."/>
        </authorList>
    </citation>
    <scope>NUCLEOTIDE SEQUENCE [LARGE SCALE GENOMIC DNA]</scope>
    <source>
        <strain evidence="1 2">5Ap</strain>
    </source>
</reference>